<evidence type="ECO:0000256" key="1">
    <source>
        <dbReference type="ARBA" id="ARBA00002356"/>
    </source>
</evidence>
<sequence>MPKIFIACDFNTEEQLWTFLNKFPSQRLFLKIGMELIYAVGFEIINKLKQQGHIIFLDLKLNDIPITVEKALKALKQYQVDFVTIHLTSGEKTLELAHKVVQNTSIKLLGVTVLTSLDNADLQTLFLSSTLTTEQLVQNLAKLAVVNNFYGVICSPWEAKMIKTQFPSLKTITPGIQLIAQQTDQKRVATPILAKELGADYLVIGRAITMAAEPAIVYQQIIATLTT</sequence>
<dbReference type="NCBIfam" id="TIGR01740">
    <property type="entry name" value="pyrF"/>
    <property type="match status" value="1"/>
</dbReference>
<comment type="pathway">
    <text evidence="2 11">Pyrimidine metabolism; UMP biosynthesis via de novo pathway; UMP from orotate: step 2/2.</text>
</comment>
<dbReference type="InterPro" id="IPR014732">
    <property type="entry name" value="OMPdecase"/>
</dbReference>
<organism evidence="13 14">
    <name type="scientific">Spiroplasma melliferum KC3</name>
    <dbReference type="NCBI Taxonomy" id="570509"/>
    <lineage>
        <taxon>Bacteria</taxon>
        <taxon>Bacillati</taxon>
        <taxon>Mycoplasmatota</taxon>
        <taxon>Mollicutes</taxon>
        <taxon>Entomoplasmatales</taxon>
        <taxon>Spiroplasmataceae</taxon>
        <taxon>Spiroplasma</taxon>
    </lineage>
</organism>
<evidence type="ECO:0000256" key="9">
    <source>
        <dbReference type="PIRSR" id="PIRSR614732-1"/>
    </source>
</evidence>
<dbReference type="PANTHER" id="PTHR32119:SF2">
    <property type="entry name" value="OROTIDINE 5'-PHOSPHATE DECARBOXYLASE"/>
    <property type="match status" value="1"/>
</dbReference>
<keyword evidence="7 11" id="KW-0456">Lyase</keyword>
<reference evidence="13 14" key="1">
    <citation type="journal article" date="2012" name="J. Proteome Res.">
        <title>Application of Spiroplasma melliferum proteogenomic profiling for the discovery of virulence factors and pathogenicity mechanisms in host-associated spiroplasmas.</title>
        <authorList>
            <person name="Alexeev D."/>
            <person name="Kostrjukova E."/>
            <person name="Aliper A."/>
            <person name="Popenko A."/>
            <person name="Bazaleev N."/>
            <person name="Tyakht A."/>
            <person name="Selezneva O."/>
            <person name="Akopian T."/>
            <person name="Prichodko E."/>
            <person name="Kondratov I."/>
            <person name="Chukin M."/>
            <person name="Demina I."/>
            <person name="Galyamina M."/>
            <person name="Kamashev D."/>
            <person name="Vanyushkina A."/>
            <person name="Ladygina V."/>
            <person name="Levitskii S."/>
            <person name="Lazarev V."/>
            <person name="Govorun V."/>
        </authorList>
    </citation>
    <scope>NUCLEOTIDE SEQUENCE [LARGE SCALE GENOMIC DNA]</scope>
    <source>
        <strain evidence="13 14">KC3</strain>
    </source>
</reference>
<dbReference type="GO" id="GO:0006207">
    <property type="term" value="P:'de novo' pyrimidine nucleobase biosynthetic process"/>
    <property type="evidence" value="ECO:0007669"/>
    <property type="project" value="InterPro"/>
</dbReference>
<keyword evidence="5 11" id="KW-0210">Decarboxylase</keyword>
<dbReference type="RefSeq" id="WP_004028183.1">
    <property type="nucleotide sequence ID" value="NZ_AGBZ02000001.1"/>
</dbReference>
<feature type="binding site" evidence="10">
    <location>
        <position position="115"/>
    </location>
    <ligand>
        <name>substrate</name>
    </ligand>
</feature>
<feature type="domain" description="Orotidine 5'-phosphate decarboxylase" evidence="12">
    <location>
        <begin position="3"/>
        <end position="221"/>
    </location>
</feature>
<dbReference type="EMBL" id="AGBZ02000001">
    <property type="protein sequence ID" value="KAI93014.1"/>
    <property type="molecule type" value="Genomic_DNA"/>
</dbReference>
<feature type="binding site" evidence="10">
    <location>
        <position position="9"/>
    </location>
    <ligand>
        <name>substrate</name>
    </ligand>
</feature>
<dbReference type="GO" id="GO:0044205">
    <property type="term" value="P:'de novo' UMP biosynthetic process"/>
    <property type="evidence" value="ECO:0007669"/>
    <property type="project" value="InterPro"/>
</dbReference>
<feature type="binding site" evidence="10">
    <location>
        <position position="206"/>
    </location>
    <ligand>
        <name>substrate</name>
    </ligand>
</feature>
<dbReference type="InterPro" id="IPR018089">
    <property type="entry name" value="OMPdecase_AS"/>
</dbReference>
<dbReference type="AlphaFoldDB" id="A0AAI9T468"/>
<evidence type="ECO:0000256" key="4">
    <source>
        <dbReference type="ARBA" id="ARBA00021923"/>
    </source>
</evidence>
<evidence type="ECO:0000256" key="7">
    <source>
        <dbReference type="ARBA" id="ARBA00023239"/>
    </source>
</evidence>
<dbReference type="Gene3D" id="3.20.20.70">
    <property type="entry name" value="Aldolase class I"/>
    <property type="match status" value="1"/>
</dbReference>
<protein>
    <recommendedName>
        <fullName evidence="4 11">Orotidine 5'-phosphate decarboxylase</fullName>
        <ecNumber evidence="3 11">4.1.1.23</ecNumber>
    </recommendedName>
</protein>
<evidence type="ECO:0000313" key="13">
    <source>
        <dbReference type="EMBL" id="KAI93014.1"/>
    </source>
</evidence>
<comment type="caution">
    <text evidence="13">The sequence shown here is derived from an EMBL/GenBank/DDBJ whole genome shotgun (WGS) entry which is preliminary data.</text>
</comment>
<dbReference type="PANTHER" id="PTHR32119">
    <property type="entry name" value="OROTIDINE 5'-PHOSPHATE DECARBOXYLASE"/>
    <property type="match status" value="1"/>
</dbReference>
<dbReference type="InterPro" id="IPR001754">
    <property type="entry name" value="OMPdeCOase_dom"/>
</dbReference>
<feature type="binding site" evidence="10">
    <location>
        <position position="205"/>
    </location>
    <ligand>
        <name>substrate</name>
    </ligand>
</feature>
<dbReference type="GO" id="GO:0005829">
    <property type="term" value="C:cytosol"/>
    <property type="evidence" value="ECO:0007669"/>
    <property type="project" value="TreeGrafter"/>
</dbReference>
<evidence type="ECO:0000259" key="12">
    <source>
        <dbReference type="SMART" id="SM00934"/>
    </source>
</evidence>
<feature type="binding site" evidence="10">
    <location>
        <position position="31"/>
    </location>
    <ligand>
        <name>substrate</name>
    </ligand>
</feature>
<dbReference type="NCBIfam" id="NF001273">
    <property type="entry name" value="PRK00230.1"/>
    <property type="match status" value="1"/>
</dbReference>
<feature type="binding site" evidence="10">
    <location>
        <position position="185"/>
    </location>
    <ligand>
        <name>substrate</name>
    </ligand>
</feature>
<dbReference type="PROSITE" id="PS00156">
    <property type="entry name" value="OMPDECASE"/>
    <property type="match status" value="1"/>
</dbReference>
<evidence type="ECO:0000256" key="10">
    <source>
        <dbReference type="PIRSR" id="PIRSR614732-2"/>
    </source>
</evidence>
<evidence type="ECO:0000256" key="3">
    <source>
        <dbReference type="ARBA" id="ARBA00012321"/>
    </source>
</evidence>
<dbReference type="EC" id="4.1.1.23" evidence="3 11"/>
<feature type="active site" description="For OMPdecase activity" evidence="9">
    <location>
        <position position="58"/>
    </location>
</feature>
<dbReference type="SUPFAM" id="SSF51366">
    <property type="entry name" value="Ribulose-phoshate binding barrel"/>
    <property type="match status" value="1"/>
</dbReference>
<dbReference type="Pfam" id="PF00215">
    <property type="entry name" value="OMPdecase"/>
    <property type="match status" value="1"/>
</dbReference>
<dbReference type="GO" id="GO:0004590">
    <property type="term" value="F:orotidine-5'-phosphate decarboxylase activity"/>
    <property type="evidence" value="ECO:0007669"/>
    <property type="project" value="UniProtKB-EC"/>
</dbReference>
<name>A0AAI9T468_SPIME</name>
<gene>
    <name evidence="13" type="ORF">SPM_003345</name>
</gene>
<dbReference type="Proteomes" id="UP000004057">
    <property type="component" value="Unassembled WGS sequence"/>
</dbReference>
<evidence type="ECO:0000256" key="2">
    <source>
        <dbReference type="ARBA" id="ARBA00004861"/>
    </source>
</evidence>
<accession>A0AAI9T468</accession>
<comment type="catalytic activity">
    <reaction evidence="8 11">
        <text>orotidine 5'-phosphate + H(+) = UMP + CO2</text>
        <dbReference type="Rhea" id="RHEA:11596"/>
        <dbReference type="ChEBI" id="CHEBI:15378"/>
        <dbReference type="ChEBI" id="CHEBI:16526"/>
        <dbReference type="ChEBI" id="CHEBI:57538"/>
        <dbReference type="ChEBI" id="CHEBI:57865"/>
        <dbReference type="EC" id="4.1.1.23"/>
    </reaction>
</comment>
<evidence type="ECO:0000256" key="6">
    <source>
        <dbReference type="ARBA" id="ARBA00022975"/>
    </source>
</evidence>
<comment type="similarity">
    <text evidence="11">Belongs to the OMP decarboxylase family.</text>
</comment>
<evidence type="ECO:0000313" key="14">
    <source>
        <dbReference type="Proteomes" id="UP000004057"/>
    </source>
</evidence>
<comment type="function">
    <text evidence="1">Catalyzes the decarboxylation of orotidine 5'-monophosphate (OMP) to uridine 5'-monophosphate (UMP).</text>
</comment>
<dbReference type="InterPro" id="IPR013785">
    <property type="entry name" value="Aldolase_TIM"/>
</dbReference>
<evidence type="ECO:0000256" key="8">
    <source>
        <dbReference type="ARBA" id="ARBA00049157"/>
    </source>
</evidence>
<keyword evidence="6 11" id="KW-0665">Pyrimidine biosynthesis</keyword>
<evidence type="ECO:0000256" key="11">
    <source>
        <dbReference type="RuleBase" id="RU000512"/>
    </source>
</evidence>
<dbReference type="SMART" id="SM00934">
    <property type="entry name" value="OMPdecase"/>
    <property type="match status" value="1"/>
</dbReference>
<proteinExistence type="inferred from homology"/>
<dbReference type="InterPro" id="IPR011060">
    <property type="entry name" value="RibuloseP-bd_barrel"/>
</dbReference>
<dbReference type="CDD" id="cd04725">
    <property type="entry name" value="OMP_decarboxylase_like"/>
    <property type="match status" value="1"/>
</dbReference>
<evidence type="ECO:0000256" key="5">
    <source>
        <dbReference type="ARBA" id="ARBA00022793"/>
    </source>
</evidence>
<feature type="active site" description="For OMPdecase activity" evidence="9">
    <location>
        <position position="60"/>
    </location>
</feature>
<feature type="active site" description="For OMPdecase activity" evidence="9">
    <location>
        <position position="63"/>
    </location>
</feature>